<evidence type="ECO:0000256" key="3">
    <source>
        <dbReference type="ARBA" id="ARBA00022692"/>
    </source>
</evidence>
<comment type="subcellular location">
    <subcellularLocation>
        <location evidence="1">Cell membrane</location>
        <topology evidence="1">Multi-pass membrane protein</topology>
    </subcellularLocation>
</comment>
<dbReference type="Pfam" id="PF01810">
    <property type="entry name" value="LysE"/>
    <property type="match status" value="1"/>
</dbReference>
<evidence type="ECO:0000313" key="8">
    <source>
        <dbReference type="Proteomes" id="UP000434582"/>
    </source>
</evidence>
<dbReference type="AlphaFoldDB" id="A0A7X1ZBN3"/>
<proteinExistence type="predicted"/>
<dbReference type="PANTHER" id="PTHR30086:SF20">
    <property type="entry name" value="ARGININE EXPORTER PROTEIN ARGO-RELATED"/>
    <property type="match status" value="1"/>
</dbReference>
<dbReference type="GO" id="GO:0005886">
    <property type="term" value="C:plasma membrane"/>
    <property type="evidence" value="ECO:0007669"/>
    <property type="project" value="UniProtKB-SubCell"/>
</dbReference>
<name>A0A7X1ZBN3_9PROT</name>
<dbReference type="PIRSF" id="PIRSF006324">
    <property type="entry name" value="LeuE"/>
    <property type="match status" value="1"/>
</dbReference>
<dbReference type="Proteomes" id="UP000434582">
    <property type="component" value="Unassembled WGS sequence"/>
</dbReference>
<keyword evidence="5 6" id="KW-0472">Membrane</keyword>
<evidence type="ECO:0000313" key="7">
    <source>
        <dbReference type="EMBL" id="MQX35367.1"/>
    </source>
</evidence>
<feature type="transmembrane region" description="Helical" evidence="6">
    <location>
        <begin position="116"/>
        <end position="138"/>
    </location>
</feature>
<evidence type="ECO:0000256" key="6">
    <source>
        <dbReference type="SAM" id="Phobius"/>
    </source>
</evidence>
<dbReference type="OrthoDB" id="9804822at2"/>
<evidence type="ECO:0000256" key="4">
    <source>
        <dbReference type="ARBA" id="ARBA00022989"/>
    </source>
</evidence>
<feature type="transmembrane region" description="Helical" evidence="6">
    <location>
        <begin position="41"/>
        <end position="62"/>
    </location>
</feature>
<dbReference type="RefSeq" id="WP_153340786.1">
    <property type="nucleotide sequence ID" value="NZ_WIVE01000003.1"/>
</dbReference>
<evidence type="ECO:0000256" key="5">
    <source>
        <dbReference type="ARBA" id="ARBA00023136"/>
    </source>
</evidence>
<feature type="transmembrane region" description="Helical" evidence="6">
    <location>
        <begin position="144"/>
        <end position="177"/>
    </location>
</feature>
<gene>
    <name evidence="7" type="ORF">GHC57_02430</name>
</gene>
<sequence>MFDLTTWFAYLAACTLLVIVPGPTVTVIIANSLRAGPSAGLMNVAGTQVGLLLMVGVLALGLDTIVTQAGAVFDVLRLLGAAYLIWLGVKMWRSDGRLGQAAAGARRSHGHYAWQGFLVIWSNPKALLFFGALIPQFVDPSGNAALQVVLLGLTFMAVALVLDGAYALAAGTTGALLSRHNVRILERVSGSFLIGGGLWLALSRRAA</sequence>
<feature type="transmembrane region" description="Helical" evidence="6">
    <location>
        <begin position="6"/>
        <end position="29"/>
    </location>
</feature>
<dbReference type="EMBL" id="WIVE01000003">
    <property type="protein sequence ID" value="MQX35367.1"/>
    <property type="molecule type" value="Genomic_DNA"/>
</dbReference>
<protein>
    <submittedName>
        <fullName evidence="7">LysE family translocator</fullName>
    </submittedName>
</protein>
<organism evidence="7 8">
    <name type="scientific">Roseospira navarrensis</name>
    <dbReference type="NCBI Taxonomy" id="140058"/>
    <lineage>
        <taxon>Bacteria</taxon>
        <taxon>Pseudomonadati</taxon>
        <taxon>Pseudomonadota</taxon>
        <taxon>Alphaproteobacteria</taxon>
        <taxon>Rhodospirillales</taxon>
        <taxon>Rhodospirillaceae</taxon>
        <taxon>Roseospira</taxon>
    </lineage>
</organism>
<reference evidence="7 8" key="1">
    <citation type="submission" date="2019-10" db="EMBL/GenBank/DDBJ databases">
        <title>Draft whole-genome sequence of the purple nonsulfur photosynthetic bacterium Roseospira navarrensis DSM 15114.</title>
        <authorList>
            <person name="Kyndt J.A."/>
            <person name="Meyer T.E."/>
        </authorList>
    </citation>
    <scope>NUCLEOTIDE SEQUENCE [LARGE SCALE GENOMIC DNA]</scope>
    <source>
        <strain evidence="7 8">DSM 15114</strain>
    </source>
</reference>
<comment type="caution">
    <text evidence="7">The sequence shown here is derived from an EMBL/GenBank/DDBJ whole genome shotgun (WGS) entry which is preliminary data.</text>
</comment>
<dbReference type="PANTHER" id="PTHR30086">
    <property type="entry name" value="ARGININE EXPORTER PROTEIN ARGO"/>
    <property type="match status" value="1"/>
</dbReference>
<dbReference type="GO" id="GO:0015171">
    <property type="term" value="F:amino acid transmembrane transporter activity"/>
    <property type="evidence" value="ECO:0007669"/>
    <property type="project" value="TreeGrafter"/>
</dbReference>
<dbReference type="InterPro" id="IPR001123">
    <property type="entry name" value="LeuE-type"/>
</dbReference>
<keyword evidence="4 6" id="KW-1133">Transmembrane helix</keyword>
<evidence type="ECO:0000256" key="2">
    <source>
        <dbReference type="ARBA" id="ARBA00022475"/>
    </source>
</evidence>
<keyword evidence="8" id="KW-1185">Reference proteome</keyword>
<accession>A0A7X1ZBN3</accession>
<evidence type="ECO:0000256" key="1">
    <source>
        <dbReference type="ARBA" id="ARBA00004651"/>
    </source>
</evidence>
<feature type="transmembrane region" description="Helical" evidence="6">
    <location>
        <begin position="68"/>
        <end position="89"/>
    </location>
</feature>
<keyword evidence="2" id="KW-1003">Cell membrane</keyword>
<keyword evidence="3 6" id="KW-0812">Transmembrane</keyword>
<feature type="transmembrane region" description="Helical" evidence="6">
    <location>
        <begin position="184"/>
        <end position="202"/>
    </location>
</feature>